<dbReference type="Pfam" id="PF13340">
    <property type="entry name" value="DUF4096"/>
    <property type="match status" value="1"/>
</dbReference>
<dbReference type="PANTHER" id="PTHR30007">
    <property type="entry name" value="PHP DOMAIN PROTEIN"/>
    <property type="match status" value="1"/>
</dbReference>
<evidence type="ECO:0000313" key="3">
    <source>
        <dbReference type="Proteomes" id="UP000321746"/>
    </source>
</evidence>
<name>A0A511XMA8_9PROT</name>
<evidence type="ECO:0000313" key="2">
    <source>
        <dbReference type="EMBL" id="GEN64084.1"/>
    </source>
</evidence>
<sequence>MITARKPYPSDISDEKWSLIIPCLLLMKEDAGQRHHDLRKLFNGLRYVIRYDIAWCAMPNDLPSWSAVYQQPRRWMEAGCFEALVHDLQTVLRIAAGSGTGRMFTDDCATGAKPV</sequence>
<feature type="domain" description="Insertion element IS402-like" evidence="1">
    <location>
        <begin position="12"/>
        <end position="84"/>
    </location>
</feature>
<organism evidence="2 3">
    <name type="scientific">Acetobacter oeni</name>
    <dbReference type="NCBI Taxonomy" id="304077"/>
    <lineage>
        <taxon>Bacteria</taxon>
        <taxon>Pseudomonadati</taxon>
        <taxon>Pseudomonadota</taxon>
        <taxon>Alphaproteobacteria</taxon>
        <taxon>Acetobacterales</taxon>
        <taxon>Acetobacteraceae</taxon>
        <taxon>Acetobacter</taxon>
    </lineage>
</organism>
<dbReference type="InterPro" id="IPR025161">
    <property type="entry name" value="IS402-like_dom"/>
</dbReference>
<comment type="caution">
    <text evidence="2">The sequence shown here is derived from an EMBL/GenBank/DDBJ whole genome shotgun (WGS) entry which is preliminary data.</text>
</comment>
<dbReference type="PANTHER" id="PTHR30007:SF0">
    <property type="entry name" value="TRANSPOSASE"/>
    <property type="match status" value="1"/>
</dbReference>
<gene>
    <name evidence="2" type="ORF">AOE01nite_23080</name>
</gene>
<dbReference type="AlphaFoldDB" id="A0A511XMA8"/>
<proteinExistence type="predicted"/>
<reference evidence="2 3" key="1">
    <citation type="submission" date="2019-07" db="EMBL/GenBank/DDBJ databases">
        <title>Whole genome shotgun sequence of Acetobacter oeni NBRC 105207.</title>
        <authorList>
            <person name="Hosoyama A."/>
            <person name="Uohara A."/>
            <person name="Ohji S."/>
            <person name="Ichikawa N."/>
        </authorList>
    </citation>
    <scope>NUCLEOTIDE SEQUENCE [LARGE SCALE GENOMIC DNA]</scope>
    <source>
        <strain evidence="2 3">NBRC 105207</strain>
    </source>
</reference>
<protein>
    <recommendedName>
        <fullName evidence="1">Insertion element IS402-like domain-containing protein</fullName>
    </recommendedName>
</protein>
<dbReference type="Proteomes" id="UP000321746">
    <property type="component" value="Unassembled WGS sequence"/>
</dbReference>
<keyword evidence="3" id="KW-1185">Reference proteome</keyword>
<dbReference type="EMBL" id="BJYG01000033">
    <property type="protein sequence ID" value="GEN64084.1"/>
    <property type="molecule type" value="Genomic_DNA"/>
</dbReference>
<accession>A0A511XMA8</accession>
<evidence type="ECO:0000259" key="1">
    <source>
        <dbReference type="Pfam" id="PF13340"/>
    </source>
</evidence>